<dbReference type="PIRSF" id="PIRSF004486">
    <property type="entry name" value="MraW"/>
    <property type="match status" value="1"/>
</dbReference>
<evidence type="ECO:0000256" key="3">
    <source>
        <dbReference type="ARBA" id="ARBA00022603"/>
    </source>
</evidence>
<feature type="binding site" evidence="6">
    <location>
        <position position="50"/>
    </location>
    <ligand>
        <name>S-adenosyl-L-methionine</name>
        <dbReference type="ChEBI" id="CHEBI:59789"/>
    </ligand>
</feature>
<dbReference type="InterPro" id="IPR029063">
    <property type="entry name" value="SAM-dependent_MTases_sf"/>
</dbReference>
<feature type="compositionally biased region" description="Basic and acidic residues" evidence="7">
    <location>
        <begin position="260"/>
        <end position="274"/>
    </location>
</feature>
<dbReference type="STRING" id="1702221.AALO17_20760"/>
<dbReference type="GO" id="GO:0005737">
    <property type="term" value="C:cytoplasm"/>
    <property type="evidence" value="ECO:0007669"/>
    <property type="project" value="UniProtKB-SubCell"/>
</dbReference>
<dbReference type="SUPFAM" id="SSF53335">
    <property type="entry name" value="S-adenosyl-L-methionine-dependent methyltransferases"/>
    <property type="match status" value="1"/>
</dbReference>
<dbReference type="NCBIfam" id="TIGR00006">
    <property type="entry name" value="16S rRNA (cytosine(1402)-N(4))-methyltransferase RsmH"/>
    <property type="match status" value="1"/>
</dbReference>
<dbReference type="Proteomes" id="UP000069771">
    <property type="component" value="Chromosome"/>
</dbReference>
<dbReference type="Gene3D" id="3.40.50.150">
    <property type="entry name" value="Vaccinia Virus protein VP39"/>
    <property type="match status" value="1"/>
</dbReference>
<dbReference type="PANTHER" id="PTHR11265:SF0">
    <property type="entry name" value="12S RRNA N4-METHYLCYTIDINE METHYLTRANSFERASE"/>
    <property type="match status" value="1"/>
</dbReference>
<dbReference type="RefSeq" id="WP_067558594.1">
    <property type="nucleotide sequence ID" value="NZ_CP011391.1"/>
</dbReference>
<evidence type="ECO:0000256" key="2">
    <source>
        <dbReference type="ARBA" id="ARBA00022552"/>
    </source>
</evidence>
<keyword evidence="5 6" id="KW-0949">S-adenosyl-L-methionine</keyword>
<organism evidence="8 9">
    <name type="scientific">Faecalibaculum rodentium</name>
    <dbReference type="NCBI Taxonomy" id="1702221"/>
    <lineage>
        <taxon>Bacteria</taxon>
        <taxon>Bacillati</taxon>
        <taxon>Bacillota</taxon>
        <taxon>Erysipelotrichia</taxon>
        <taxon>Erysipelotrichales</taxon>
        <taxon>Erysipelotrichaceae</taxon>
        <taxon>Faecalibaculum</taxon>
    </lineage>
</organism>
<feature type="binding site" evidence="6">
    <location>
        <begin position="31"/>
        <end position="33"/>
    </location>
    <ligand>
        <name>S-adenosyl-L-methionine</name>
        <dbReference type="ChEBI" id="CHEBI:59789"/>
    </ligand>
</feature>
<evidence type="ECO:0000313" key="8">
    <source>
        <dbReference type="EMBL" id="AMK55210.1"/>
    </source>
</evidence>
<comment type="catalytic activity">
    <reaction evidence="6">
        <text>cytidine(1402) in 16S rRNA + S-adenosyl-L-methionine = N(4)-methylcytidine(1402) in 16S rRNA + S-adenosyl-L-homocysteine + H(+)</text>
        <dbReference type="Rhea" id="RHEA:42928"/>
        <dbReference type="Rhea" id="RHEA-COMP:10286"/>
        <dbReference type="Rhea" id="RHEA-COMP:10287"/>
        <dbReference type="ChEBI" id="CHEBI:15378"/>
        <dbReference type="ChEBI" id="CHEBI:57856"/>
        <dbReference type="ChEBI" id="CHEBI:59789"/>
        <dbReference type="ChEBI" id="CHEBI:74506"/>
        <dbReference type="ChEBI" id="CHEBI:82748"/>
        <dbReference type="EC" id="2.1.1.199"/>
    </reaction>
</comment>
<dbReference type="GO" id="GO:0070475">
    <property type="term" value="P:rRNA base methylation"/>
    <property type="evidence" value="ECO:0007669"/>
    <property type="project" value="UniProtKB-UniRule"/>
</dbReference>
<comment type="subcellular location">
    <subcellularLocation>
        <location evidence="6">Cytoplasm</location>
    </subcellularLocation>
</comment>
<proteinExistence type="inferred from homology"/>
<keyword evidence="9" id="KW-1185">Reference proteome</keyword>
<name>A0A140DX33_9FIRM</name>
<dbReference type="GO" id="GO:0071424">
    <property type="term" value="F:rRNA (cytosine-N4-)-methyltransferase activity"/>
    <property type="evidence" value="ECO:0007669"/>
    <property type="project" value="UniProtKB-UniRule"/>
</dbReference>
<evidence type="ECO:0000256" key="1">
    <source>
        <dbReference type="ARBA" id="ARBA00010396"/>
    </source>
</evidence>
<dbReference type="GeneID" id="78478673"/>
<dbReference type="OrthoDB" id="9806637at2"/>
<keyword evidence="6" id="KW-0963">Cytoplasm</keyword>
<comment type="similarity">
    <text evidence="1 6">Belongs to the methyltransferase superfamily. RsmH family.</text>
</comment>
<evidence type="ECO:0000313" key="9">
    <source>
        <dbReference type="Proteomes" id="UP000069771"/>
    </source>
</evidence>
<sequence length="312" mass="35154">MEHKSVLLDETIDLLDVKPDGIYVDCTLGRGGHSSEILRRLKTGHLYAFDMDQKAIDESTPRLEAISDRFTCIHAPFDELDSVLDSFGVGKVDGILMDLGVSSPQFDDGARGFSYREDARLDMRMDQDQALSAWDVVNAYTQEDLTRILKLYGEEPFAGEIAAAIVRARQTAPVDTTFQLTDVIRQALPQAVLRKKGHPAKRTFQAIRIEVNRELAQLESVLQQGLDRLKPGGRMAVITFHSLEDRLVKNAFKEAAVPPRTDRRLPQTGEEKRQYRLLTRKPVTADLQELQDNNRAHSAKLRGIERNGEESE</sequence>
<feature type="region of interest" description="Disordered" evidence="7">
    <location>
        <begin position="258"/>
        <end position="312"/>
    </location>
</feature>
<reference evidence="8 9" key="1">
    <citation type="journal article" date="2016" name="Gut Pathog.">
        <title>Whole genome sequencing of "Faecalibaculum rodentium" ALO17, isolated from C57BL/6J laboratory mouse feces.</title>
        <authorList>
            <person name="Lim S."/>
            <person name="Chang D.H."/>
            <person name="Ahn S."/>
            <person name="Kim B.C."/>
        </authorList>
    </citation>
    <scope>NUCLEOTIDE SEQUENCE [LARGE SCALE GENOMIC DNA]</scope>
    <source>
        <strain evidence="8 9">Alo17</strain>
    </source>
</reference>
<keyword evidence="2 6" id="KW-0698">rRNA processing</keyword>
<evidence type="ECO:0000256" key="7">
    <source>
        <dbReference type="SAM" id="MobiDB-lite"/>
    </source>
</evidence>
<dbReference type="KEGG" id="fro:AALO17_20760"/>
<dbReference type="HAMAP" id="MF_01007">
    <property type="entry name" value="16SrRNA_methyltr_H"/>
    <property type="match status" value="1"/>
</dbReference>
<feature type="compositionally biased region" description="Basic and acidic residues" evidence="7">
    <location>
        <begin position="302"/>
        <end position="312"/>
    </location>
</feature>
<dbReference type="PANTHER" id="PTHR11265">
    <property type="entry name" value="S-ADENOSYL-METHYLTRANSFERASE MRAW"/>
    <property type="match status" value="1"/>
</dbReference>
<feature type="binding site" evidence="6">
    <location>
        <position position="98"/>
    </location>
    <ligand>
        <name>S-adenosyl-L-methionine</name>
        <dbReference type="ChEBI" id="CHEBI:59789"/>
    </ligand>
</feature>
<comment type="function">
    <text evidence="6">Specifically methylates the N4 position of cytidine in position 1402 (C1402) of 16S rRNA.</text>
</comment>
<dbReference type="Gene3D" id="1.10.150.170">
    <property type="entry name" value="Putative methyltransferase TM0872, insert domain"/>
    <property type="match status" value="1"/>
</dbReference>
<evidence type="ECO:0000256" key="4">
    <source>
        <dbReference type="ARBA" id="ARBA00022679"/>
    </source>
</evidence>
<dbReference type="InterPro" id="IPR002903">
    <property type="entry name" value="RsmH"/>
</dbReference>
<evidence type="ECO:0000256" key="5">
    <source>
        <dbReference type="ARBA" id="ARBA00022691"/>
    </source>
</evidence>
<accession>A0A140DX33</accession>
<dbReference type="PATRIC" id="fig|1702221.3.peg.2019"/>
<dbReference type="InterPro" id="IPR023397">
    <property type="entry name" value="SAM-dep_MeTrfase_MraW_recog"/>
</dbReference>
<feature type="binding site" evidence="6">
    <location>
        <position position="105"/>
    </location>
    <ligand>
        <name>S-adenosyl-L-methionine</name>
        <dbReference type="ChEBI" id="CHEBI:59789"/>
    </ligand>
</feature>
<dbReference type="Pfam" id="PF01795">
    <property type="entry name" value="Methyltransf_5"/>
    <property type="match status" value="1"/>
</dbReference>
<dbReference type="EMBL" id="CP011391">
    <property type="protein sequence ID" value="AMK55210.1"/>
    <property type="molecule type" value="Genomic_DNA"/>
</dbReference>
<keyword evidence="3 6" id="KW-0489">Methyltransferase</keyword>
<keyword evidence="4 6" id="KW-0808">Transferase</keyword>
<dbReference type="AlphaFoldDB" id="A0A140DX33"/>
<dbReference type="EC" id="2.1.1.199" evidence="6"/>
<feature type="binding site" evidence="6">
    <location>
        <position position="77"/>
    </location>
    <ligand>
        <name>S-adenosyl-L-methionine</name>
        <dbReference type="ChEBI" id="CHEBI:59789"/>
    </ligand>
</feature>
<protein>
    <recommendedName>
        <fullName evidence="6">Ribosomal RNA small subunit methyltransferase H</fullName>
        <ecNumber evidence="6">2.1.1.199</ecNumber>
    </recommendedName>
    <alternativeName>
        <fullName evidence="6">16S rRNA m(4)C1402 methyltransferase</fullName>
    </alternativeName>
    <alternativeName>
        <fullName evidence="6">rRNA (cytosine-N(4)-)-methyltransferase RsmH</fullName>
    </alternativeName>
</protein>
<evidence type="ECO:0000256" key="6">
    <source>
        <dbReference type="HAMAP-Rule" id="MF_01007"/>
    </source>
</evidence>
<dbReference type="SUPFAM" id="SSF81799">
    <property type="entry name" value="Putative methyltransferase TM0872, insert domain"/>
    <property type="match status" value="1"/>
</dbReference>
<gene>
    <name evidence="6" type="primary">rsmH</name>
    <name evidence="8" type="ORF">AALO17_20760</name>
</gene>